<evidence type="ECO:0000313" key="2">
    <source>
        <dbReference type="Proteomes" id="UP000034037"/>
    </source>
</evidence>
<accession>A0A0F6SQX1</accession>
<dbReference type="HOGENOM" id="CLU_112462_1_0_11"/>
<reference evidence="1 2" key="1">
    <citation type="submission" date="2015-04" db="EMBL/GenBank/DDBJ databases">
        <title>Complete Genome Sequence of Brevibacterium flavum ATCC 15168.</title>
        <authorList>
            <person name="Ahn J."/>
            <person name="Park G."/>
            <person name="Jeon W."/>
            <person name="Jang Y."/>
            <person name="Jang M."/>
            <person name="Lee H."/>
            <person name="Lee H."/>
        </authorList>
    </citation>
    <scope>NUCLEOTIDE SEQUENCE [LARGE SCALE GENOMIC DNA]</scope>
    <source>
        <strain evidence="1 2">ATCC 15168</strain>
    </source>
</reference>
<gene>
    <name evidence="1" type="ORF">YH66_04955</name>
</gene>
<dbReference type="AlphaFoldDB" id="A0A0F6SQX1"/>
<dbReference type="Pfam" id="PF09965">
    <property type="entry name" value="DUF2199"/>
    <property type="match status" value="1"/>
</dbReference>
<dbReference type="RefSeq" id="WP_003859079.1">
    <property type="nucleotide sequence ID" value="NZ_CP011309.1"/>
</dbReference>
<sequence length="171" mass="19544">MKPGHFYCEHCGVAHFGAPALNLKLPDPVIEAQSRGHRVSTGSSVCQILNPKPKRHFIKSNIEIPIDGGKKKLDYGGWVEVEHSDLMTYLNYRNVMKKVRIPGFLASKFPGLEDSYGTPVLLTVKHEDYYPHFQPLEESSSMYQDFHKGISSREADLRINSWLLVTHEYMR</sequence>
<name>A0A0F6SQX1_9CORY</name>
<dbReference type="Proteomes" id="UP000034037">
    <property type="component" value="Chromosome"/>
</dbReference>
<proteinExistence type="predicted"/>
<organism evidence="1 2">
    <name type="scientific">[Brevibacterium] flavum</name>
    <dbReference type="NCBI Taxonomy" id="92706"/>
    <lineage>
        <taxon>Bacteria</taxon>
        <taxon>Bacillati</taxon>
        <taxon>Actinomycetota</taxon>
        <taxon>Actinomycetes</taxon>
        <taxon>Mycobacteriales</taxon>
        <taxon>Corynebacteriaceae</taxon>
        <taxon>Corynebacterium</taxon>
    </lineage>
</organism>
<evidence type="ECO:0000313" key="1">
    <source>
        <dbReference type="EMBL" id="AKF26949.1"/>
    </source>
</evidence>
<protein>
    <submittedName>
        <fullName evidence="1">Uncharacterized protein</fullName>
    </submittedName>
</protein>
<keyword evidence="2" id="KW-1185">Reference proteome</keyword>
<dbReference type="PATRIC" id="fig|92706.3.peg.1028"/>
<dbReference type="InterPro" id="IPR018697">
    <property type="entry name" value="DUF2199"/>
</dbReference>
<dbReference type="EMBL" id="CP011309">
    <property type="protein sequence ID" value="AKF26949.1"/>
    <property type="molecule type" value="Genomic_DNA"/>
</dbReference>